<feature type="transmembrane region" description="Helical" evidence="6">
    <location>
        <begin position="271"/>
        <end position="299"/>
    </location>
</feature>
<name>H3SMM9_9BACL</name>
<dbReference type="OrthoDB" id="9768885at2"/>
<dbReference type="Gene3D" id="1.10.3860.10">
    <property type="entry name" value="Sodium:dicarboxylate symporter"/>
    <property type="match status" value="1"/>
</dbReference>
<dbReference type="EMBL" id="AHKH01000109">
    <property type="protein sequence ID" value="EHQ59685.1"/>
    <property type="molecule type" value="Genomic_DNA"/>
</dbReference>
<dbReference type="AlphaFoldDB" id="H3SMM9"/>
<feature type="transmembrane region" description="Helical" evidence="6">
    <location>
        <begin position="311"/>
        <end position="337"/>
    </location>
</feature>
<dbReference type="Pfam" id="PF00375">
    <property type="entry name" value="SDF"/>
    <property type="match status" value="1"/>
</dbReference>
<dbReference type="PATRIC" id="fig|1131935.3.peg.5018"/>
<dbReference type="GO" id="GO:0005886">
    <property type="term" value="C:plasma membrane"/>
    <property type="evidence" value="ECO:0007669"/>
    <property type="project" value="TreeGrafter"/>
</dbReference>
<dbReference type="SUPFAM" id="SSF118215">
    <property type="entry name" value="Proton glutamate symport protein"/>
    <property type="match status" value="1"/>
</dbReference>
<keyword evidence="8" id="KW-1185">Reference proteome</keyword>
<evidence type="ECO:0000256" key="5">
    <source>
        <dbReference type="ARBA" id="ARBA00023136"/>
    </source>
</evidence>
<comment type="subcellular location">
    <subcellularLocation>
        <location evidence="1">Membrane</location>
        <topology evidence="1">Multi-pass membrane protein</topology>
    </subcellularLocation>
</comment>
<keyword evidence="5 6" id="KW-0472">Membrane</keyword>
<feature type="transmembrane region" description="Helical" evidence="6">
    <location>
        <begin position="37"/>
        <end position="56"/>
    </location>
</feature>
<dbReference type="GO" id="GO:0005295">
    <property type="term" value="F:neutral L-amino acid:sodium symporter activity"/>
    <property type="evidence" value="ECO:0007669"/>
    <property type="project" value="TreeGrafter"/>
</dbReference>
<dbReference type="STRING" id="1131935.PDENDC454_24113"/>
<feature type="transmembrane region" description="Helical" evidence="6">
    <location>
        <begin position="166"/>
        <end position="185"/>
    </location>
</feature>
<keyword evidence="3 6" id="KW-0812">Transmembrane</keyword>
<accession>H3SMM9</accession>
<dbReference type="Proteomes" id="UP000003900">
    <property type="component" value="Unassembled WGS sequence"/>
</dbReference>
<feature type="transmembrane region" description="Helical" evidence="6">
    <location>
        <begin position="68"/>
        <end position="91"/>
    </location>
</feature>
<keyword evidence="2" id="KW-0813">Transport</keyword>
<gene>
    <name evidence="7" type="ORF">PDENDC454_24113</name>
</gene>
<dbReference type="PANTHER" id="PTHR42865:SF8">
    <property type="entry name" value="SERINE_THREONINE TRANSPORTER SSTT"/>
    <property type="match status" value="1"/>
</dbReference>
<protein>
    <submittedName>
        <fullName evidence="7">Sodium:dicarboxylate symporter</fullName>
    </submittedName>
</protein>
<evidence type="ECO:0000256" key="2">
    <source>
        <dbReference type="ARBA" id="ARBA00022448"/>
    </source>
</evidence>
<dbReference type="GO" id="GO:0032329">
    <property type="term" value="P:serine transport"/>
    <property type="evidence" value="ECO:0007669"/>
    <property type="project" value="TreeGrafter"/>
</dbReference>
<feature type="transmembrane region" description="Helical" evidence="6">
    <location>
        <begin position="197"/>
        <end position="223"/>
    </location>
</feature>
<comment type="caution">
    <text evidence="7">The sequence shown here is derived from an EMBL/GenBank/DDBJ whole genome shotgun (WGS) entry which is preliminary data.</text>
</comment>
<sequence>MRLGLFPRIVIAIMLGIGAGLIMPDWFIRIFATLNHVFGQFLSFLIPLIILGFIVPGIGELGRGAGKLLGLTAFIVYVSTVLSGMLAYGVAASSFPWLLSGASGLAAKNPEEMLLTTYFELPMPPVFDIMTALLLSFLIGVGITFVKTNALLTASLEFKDIVAKAIQAIIIPLLPFHIAGLFMNMTQAGEVAFILQVFVKVFAVILVMHFVVILCQYAIAGAVNKRNPLAMLRTMLPAYLTALGTQSSAATIPVTMQQVKKLGTDEEVTNFVVPLCATIHITGSAVTITSVASAILYIHGVPLTVSTMVPFIFMLGIAMIAAPSVPGGGVMAAIGLFQSMLGFDEAMVSLAIALYIAQDSFGTAANVTGDGAIAQIIHAVKKKRGRQEPSANTSL</sequence>
<evidence type="ECO:0000256" key="6">
    <source>
        <dbReference type="SAM" id="Phobius"/>
    </source>
</evidence>
<evidence type="ECO:0000256" key="3">
    <source>
        <dbReference type="ARBA" id="ARBA00022692"/>
    </source>
</evidence>
<feature type="transmembrane region" description="Helical" evidence="6">
    <location>
        <begin position="126"/>
        <end position="146"/>
    </location>
</feature>
<reference evidence="7 8" key="1">
    <citation type="journal article" date="2012" name="J. Bacteriol.">
        <title>Genome Sequence of the Pattern-Forming Social Bacterium Paenibacillus dendritiformis C454 Chiral Morphotype.</title>
        <authorList>
            <person name="Sirota-Madi A."/>
            <person name="Olender T."/>
            <person name="Helman Y."/>
            <person name="Brainis I."/>
            <person name="Finkelshtein A."/>
            <person name="Roth D."/>
            <person name="Hagai E."/>
            <person name="Leshkowitz D."/>
            <person name="Brodsky L."/>
            <person name="Galatenko V."/>
            <person name="Nikolaev V."/>
            <person name="Gutnick D.L."/>
            <person name="Lancet D."/>
            <person name="Ben-Jacob E."/>
        </authorList>
    </citation>
    <scope>NUCLEOTIDE SEQUENCE [LARGE SCALE GENOMIC DNA]</scope>
    <source>
        <strain evidence="7 8">C454</strain>
    </source>
</reference>
<keyword evidence="4 6" id="KW-1133">Transmembrane helix</keyword>
<organism evidence="7 8">
    <name type="scientific">Paenibacillus dendritiformis C454</name>
    <dbReference type="NCBI Taxonomy" id="1131935"/>
    <lineage>
        <taxon>Bacteria</taxon>
        <taxon>Bacillati</taxon>
        <taxon>Bacillota</taxon>
        <taxon>Bacilli</taxon>
        <taxon>Bacillales</taxon>
        <taxon>Paenibacillaceae</taxon>
        <taxon>Paenibacillus</taxon>
    </lineage>
</organism>
<dbReference type="InterPro" id="IPR001991">
    <property type="entry name" value="Na-dicarboxylate_symporter"/>
</dbReference>
<evidence type="ECO:0000313" key="8">
    <source>
        <dbReference type="Proteomes" id="UP000003900"/>
    </source>
</evidence>
<evidence type="ECO:0000256" key="1">
    <source>
        <dbReference type="ARBA" id="ARBA00004141"/>
    </source>
</evidence>
<evidence type="ECO:0000256" key="4">
    <source>
        <dbReference type="ARBA" id="ARBA00022989"/>
    </source>
</evidence>
<dbReference type="InterPro" id="IPR036458">
    <property type="entry name" value="Na:dicarbo_symporter_sf"/>
</dbReference>
<feature type="transmembrane region" description="Helical" evidence="6">
    <location>
        <begin position="9"/>
        <end position="31"/>
    </location>
</feature>
<dbReference type="RefSeq" id="WP_006679305.1">
    <property type="nucleotide sequence ID" value="NZ_AHKH01000109.1"/>
</dbReference>
<evidence type="ECO:0000313" key="7">
    <source>
        <dbReference type="EMBL" id="EHQ59685.1"/>
    </source>
</evidence>
<dbReference type="PANTHER" id="PTHR42865">
    <property type="entry name" value="PROTON/GLUTAMATE-ASPARTATE SYMPORTER"/>
    <property type="match status" value="1"/>
</dbReference>
<proteinExistence type="predicted"/>